<dbReference type="PANTHER" id="PTHR34988:SF1">
    <property type="entry name" value="DNA-BINDING PROTEIN"/>
    <property type="match status" value="1"/>
</dbReference>
<gene>
    <name evidence="2" type="ordered locus">Smar_0378</name>
</gene>
<dbReference type="AlphaFoldDB" id="A3DLI0"/>
<keyword evidence="3" id="KW-1185">Reference proteome</keyword>
<evidence type="ECO:0000313" key="3">
    <source>
        <dbReference type="Proteomes" id="UP000000254"/>
    </source>
</evidence>
<proteinExistence type="predicted"/>
<dbReference type="CDD" id="cd11378">
    <property type="entry name" value="DUF296"/>
    <property type="match status" value="1"/>
</dbReference>
<dbReference type="eggNOG" id="arCOG04212">
    <property type="taxonomic scope" value="Archaea"/>
</dbReference>
<name>A3DLI0_STAMF</name>
<dbReference type="HOGENOM" id="CLU_114051_2_3_2"/>
<dbReference type="Pfam" id="PF03479">
    <property type="entry name" value="PCC"/>
    <property type="match status" value="1"/>
</dbReference>
<dbReference type="SUPFAM" id="SSF117856">
    <property type="entry name" value="AF0104/ALDC/Ptd012-like"/>
    <property type="match status" value="1"/>
</dbReference>
<dbReference type="PANTHER" id="PTHR34988">
    <property type="entry name" value="PROTEIN, PUTATIVE-RELATED"/>
    <property type="match status" value="1"/>
</dbReference>
<feature type="domain" description="PPC" evidence="1">
    <location>
        <begin position="17"/>
        <end position="153"/>
    </location>
</feature>
<dbReference type="Proteomes" id="UP000000254">
    <property type="component" value="Chromosome"/>
</dbReference>
<dbReference type="InterPro" id="IPR005175">
    <property type="entry name" value="PPC_dom"/>
</dbReference>
<reference evidence="2 3" key="2">
    <citation type="journal article" date="2009" name="Stand. Genomic Sci.">
        <title>Complete genome sequence of Staphylothermus marinus Stetter and Fiala 1986 type strain F1.</title>
        <authorList>
            <person name="Anderson I.J."/>
            <person name="Sun H."/>
            <person name="Lapidus A."/>
            <person name="Copeland A."/>
            <person name="Glavina Del Rio T."/>
            <person name="Tice H."/>
            <person name="Dalin E."/>
            <person name="Lucas S."/>
            <person name="Barry K."/>
            <person name="Land M."/>
            <person name="Richardson P."/>
            <person name="Huber H."/>
            <person name="Kyrpides N.C."/>
        </authorList>
    </citation>
    <scope>NUCLEOTIDE SEQUENCE [LARGE SCALE GENOMIC DNA]</scope>
    <source>
        <strain evidence="3">ATCC 43588 / DSM 3639 / JCM 9404 / F1</strain>
    </source>
</reference>
<accession>A3DLI0</accession>
<evidence type="ECO:0000259" key="1">
    <source>
        <dbReference type="PROSITE" id="PS51742"/>
    </source>
</evidence>
<dbReference type="PIRSF" id="PIRSF016702">
    <property type="entry name" value="DNA_bp_PD1"/>
    <property type="match status" value="1"/>
</dbReference>
<dbReference type="PROSITE" id="PS51742">
    <property type="entry name" value="PPC"/>
    <property type="match status" value="1"/>
</dbReference>
<dbReference type="Gene3D" id="3.30.1330.80">
    <property type="entry name" value="Hypothetical protein, similar to alpha- acetolactate decarboxylase, domain 2"/>
    <property type="match status" value="1"/>
</dbReference>
<evidence type="ECO:0000313" key="2">
    <source>
        <dbReference type="EMBL" id="ABN69490.1"/>
    </source>
</evidence>
<sequence length="158" mass="17990">MYIYSNTTMNIGDNLMFKLKNTHIFRIPQGEEIVSYINKYAEKHGIEAGLVSIIGSLENIELAYYDRGLNKYVTKTFPGTYELVSGNGNISLKEGKPLSHIHVVIGDRNYNAYAGHLVKATVFVAEVFILEFEGDKKLVREHVSENLWLWRTIGELSF</sequence>
<organism evidence="2 3">
    <name type="scientific">Staphylothermus marinus (strain ATCC 43588 / DSM 3639 / JCM 9404 / F1)</name>
    <dbReference type="NCBI Taxonomy" id="399550"/>
    <lineage>
        <taxon>Archaea</taxon>
        <taxon>Thermoproteota</taxon>
        <taxon>Thermoprotei</taxon>
        <taxon>Desulfurococcales</taxon>
        <taxon>Desulfurococcaceae</taxon>
        <taxon>Staphylothermus</taxon>
    </lineage>
</organism>
<dbReference type="EMBL" id="CP000575">
    <property type="protein sequence ID" value="ABN69490.1"/>
    <property type="molecule type" value="Genomic_DNA"/>
</dbReference>
<dbReference type="KEGG" id="smr:Smar_0378"/>
<dbReference type="InterPro" id="IPR025707">
    <property type="entry name" value="DNA_bp_PD1"/>
</dbReference>
<protein>
    <recommendedName>
        <fullName evidence="1">PPC domain-containing protein</fullName>
    </recommendedName>
</protein>
<reference evidence="3" key="1">
    <citation type="journal article" date="2009" name="BMC Genomics">
        <title>The complete genome sequence of Staphylothermus marinus reveals differences in sulfur metabolism among heterotrophic Crenarchaeota.</title>
        <authorList>
            <person name="Anderson I.J."/>
            <person name="Dharmarajan L."/>
            <person name="Rodriguez J."/>
            <person name="Hooper S."/>
            <person name="Porat I."/>
            <person name="Ulrich L.E."/>
            <person name="Elkins J.G."/>
            <person name="Mavromatis K."/>
            <person name="Sun H."/>
            <person name="Land M."/>
            <person name="Lapidus A."/>
            <person name="Lucas S."/>
            <person name="Barry K."/>
            <person name="Huber H."/>
            <person name="Zhulin I.B."/>
            <person name="Whitman W.B."/>
            <person name="Mukhopadhyay B."/>
            <person name="Woese C."/>
            <person name="Bristow J."/>
            <person name="Kyrpides N."/>
        </authorList>
    </citation>
    <scope>NUCLEOTIDE SEQUENCE [LARGE SCALE GENOMIC DNA]</scope>
    <source>
        <strain evidence="3">ATCC 43588 / DSM 3639 / JCM 9404 / F1</strain>
    </source>
</reference>